<proteinExistence type="predicted"/>
<organism evidence="4 5">
    <name type="scientific">Cryptococcus neoformans Tu259-1</name>
    <dbReference type="NCBI Taxonomy" id="1230072"/>
    <lineage>
        <taxon>Eukaryota</taxon>
        <taxon>Fungi</taxon>
        <taxon>Dikarya</taxon>
        <taxon>Basidiomycota</taxon>
        <taxon>Agaricomycotina</taxon>
        <taxon>Tremellomycetes</taxon>
        <taxon>Tremellales</taxon>
        <taxon>Cryptococcaceae</taxon>
        <taxon>Cryptococcus</taxon>
        <taxon>Cryptococcus neoformans species complex</taxon>
    </lineage>
</organism>
<keyword evidence="2" id="KW-1133">Transmembrane helix</keyword>
<dbReference type="Pfam" id="PF03707">
    <property type="entry name" value="MHYT"/>
    <property type="match status" value="1"/>
</dbReference>
<evidence type="ECO:0000313" key="4">
    <source>
        <dbReference type="EMBL" id="OXG24215.1"/>
    </source>
</evidence>
<dbReference type="EMBL" id="AMKT01000034">
    <property type="protein sequence ID" value="OXG24215.1"/>
    <property type="molecule type" value="Genomic_DNA"/>
</dbReference>
<feature type="transmembrane region" description="Helical" evidence="2">
    <location>
        <begin position="683"/>
        <end position="708"/>
    </location>
</feature>
<evidence type="ECO:0000259" key="3">
    <source>
        <dbReference type="Pfam" id="PF03707"/>
    </source>
</evidence>
<dbReference type="PANTHER" id="PTHR35152">
    <property type="entry name" value="DOMAIN SIGNALLING PROTEIN, PUTATIVE (AFU_ORTHOLOGUE AFUA_5G11310)-RELATED"/>
    <property type="match status" value="1"/>
</dbReference>
<evidence type="ECO:0000313" key="5">
    <source>
        <dbReference type="Proteomes" id="UP000199727"/>
    </source>
</evidence>
<feature type="transmembrane region" description="Helical" evidence="2">
    <location>
        <begin position="162"/>
        <end position="183"/>
    </location>
</feature>
<feature type="transmembrane region" description="Helical" evidence="2">
    <location>
        <begin position="130"/>
        <end position="150"/>
    </location>
</feature>
<comment type="caution">
    <text evidence="4">The sequence shown here is derived from an EMBL/GenBank/DDBJ whole genome shotgun (WGS) entry which is preliminary data.</text>
</comment>
<dbReference type="Proteomes" id="UP000199727">
    <property type="component" value="Unassembled WGS sequence"/>
</dbReference>
<gene>
    <name evidence="4" type="ORF">C361_02764</name>
</gene>
<evidence type="ECO:0000256" key="1">
    <source>
        <dbReference type="SAM" id="MobiDB-lite"/>
    </source>
</evidence>
<feature type="compositionally biased region" description="Low complexity" evidence="1">
    <location>
        <begin position="464"/>
        <end position="475"/>
    </location>
</feature>
<feature type="compositionally biased region" description="Basic and acidic residues" evidence="1">
    <location>
        <begin position="251"/>
        <end position="266"/>
    </location>
</feature>
<dbReference type="PANTHER" id="PTHR35152:SF1">
    <property type="entry name" value="DOMAIN SIGNALLING PROTEIN, PUTATIVE (AFU_ORTHOLOGUE AFUA_5G11310)-RELATED"/>
    <property type="match status" value="1"/>
</dbReference>
<keyword evidence="2" id="KW-0472">Membrane</keyword>
<feature type="transmembrane region" description="Helical" evidence="2">
    <location>
        <begin position="604"/>
        <end position="628"/>
    </location>
</feature>
<accession>A0A854QF89</accession>
<feature type="region of interest" description="Disordered" evidence="1">
    <location>
        <begin position="399"/>
        <end position="418"/>
    </location>
</feature>
<protein>
    <recommendedName>
        <fullName evidence="3">MHYT domain-containing protein</fullName>
    </recommendedName>
</protein>
<feature type="region of interest" description="Disordered" evidence="1">
    <location>
        <begin position="242"/>
        <end position="280"/>
    </location>
</feature>
<keyword evidence="2" id="KW-0812">Transmembrane</keyword>
<feature type="region of interest" description="Disordered" evidence="1">
    <location>
        <begin position="1"/>
        <end position="23"/>
    </location>
</feature>
<feature type="compositionally biased region" description="Polar residues" evidence="1">
    <location>
        <begin position="495"/>
        <end position="504"/>
    </location>
</feature>
<reference evidence="4 5" key="1">
    <citation type="submission" date="2017-06" db="EMBL/GenBank/DDBJ databases">
        <title>Global population genomics of the pathogenic fungus Cryptococcus neoformans var. grubii.</title>
        <authorList>
            <person name="Cuomo C."/>
            <person name="Litvintseva A."/>
            <person name="Chen Y."/>
            <person name="Young S."/>
            <person name="Zeng Q."/>
            <person name="Chapman S."/>
            <person name="Gujja S."/>
            <person name="Saif S."/>
            <person name="Birren B."/>
        </authorList>
    </citation>
    <scope>NUCLEOTIDE SEQUENCE [LARGE SCALE GENOMIC DNA]</scope>
    <source>
        <strain evidence="4 5">Tu259-1</strain>
    </source>
</reference>
<sequence>MRNAQSSSHHGPPPPPPAPWPLRRIRNPLARPAILAALSAALHLAYATPVPLHLHHRARLRLRARPLHSLHVESLSHPLIHLFSSLGESLARRNDVSGPILDIASYNTSAKNYRLPTDYVILTPHFNGGFIVLAYIIAFIGSLCTLELLIRRTTNSGWRNQALLAAAGFCFGAVSTFAMHFVFNNALGLKHPLHPDYPVSYLSYDAGFTILSLVVSCLAMTIAFFIMGTKLGDWKCGSRTKRRHKKKKDRTSRSQRERDEYREWKSSHTKGIKVGSKGPRSLLTRAASHSTWSALDPETENSERSLRGKLFGAWQKLGWKDGTRLDEPENLDNDLQEIEFRLGKAAVEEELARKARDTMDSRMGRRATIPIAQSLNDFSSPSTEFHHVRSSLPEDTSVFTPNFSFPTQSPSLFPQTNTTDISQSIASNSESYSNANHHPFSARHEWRRASLPTNILFTQPPKRPSYSGPSGSGLSRIQSLPEGDIDPAPSPATILRSNASQNSDSFDEAKVSLSPEAQLHELQQEKSASSENVGESKRDKRAKVNEKKNRWGKLGAFLGFDIVTAAEVIKVFVTGITAGFGVVGMHYIGQASIIGIPYVAYKPAYVVGSVIIACGAVVIALYIMFIMLRPKLKHTWWSKILVALILAVAVCAMHFCGTMGTIYGWPAARSTTRHSKLSGTNAAITGIVSALAFAACIACAVFFLLHSLHLRREQARRRRVVVASIMFDEKDRILVHSTDGMLPMYDIASLTGGVHGSSNGRGSFIQSLSSESTVLGMDLSTGHEAFVSALKLSWMWRNPIMSQQNSMLSLDSKNQSQPHSHSHSHSHAAQSQADSMLPTLLDIRRGSMVTNHTSTTLTGSRSVPLSISKFLEKFSTSSGHLAMRLTGQTNGITRLGVLYDQILTTGWVKLQNSSDTVSKGQLIFLVRRVNSAAEQFDLVSRHYMFADPSAVASALQRTLSVPFDHIMPLLDDIRVFCDSTLHCTLQPGKLYAGVAVVQATPFDGLRILLEKDKRGQLPMREMCTFGTSPAEGGALYGTVEEIGEAVSMLQGFNMLSIISRDLSHSTETDTLFSGRVSALLSALELAIVPMLDEMLTADDMEHILPRLTLHPVLIPLTPGGKPQSFSAKRSPYTPPYLIVFYANYDVAVNTFTDKWLPFSLFRAQSACVMSQKVQVGTRMERIWGENEPDGSATPNVARRPSKVQFEFPTNGAQLASGPTFDTSIFNGYSFPESDDNQTNLPHYSSTSAHVSPPVNVTRKSSLVKGRFSSSADELPALKVDSGVAGAHDVNGTTGLGIGQASAGVGKDALAKPVWARVGAWDQDWLLHLLRDKLRTET</sequence>
<feature type="transmembrane region" description="Helical" evidence="2">
    <location>
        <begin position="203"/>
        <end position="226"/>
    </location>
</feature>
<feature type="domain" description="MHYT" evidence="3">
    <location>
        <begin position="579"/>
        <end position="625"/>
    </location>
</feature>
<feature type="compositionally biased region" description="Basic and acidic residues" evidence="1">
    <location>
        <begin position="534"/>
        <end position="545"/>
    </location>
</feature>
<dbReference type="OrthoDB" id="264015at2759"/>
<feature type="transmembrane region" description="Helical" evidence="2">
    <location>
        <begin position="640"/>
        <end position="663"/>
    </location>
</feature>
<feature type="compositionally biased region" description="Pro residues" evidence="1">
    <location>
        <begin position="11"/>
        <end position="20"/>
    </location>
</feature>
<evidence type="ECO:0000256" key="2">
    <source>
        <dbReference type="SAM" id="Phobius"/>
    </source>
</evidence>
<feature type="region of interest" description="Disordered" evidence="1">
    <location>
        <begin position="454"/>
        <end position="545"/>
    </location>
</feature>
<dbReference type="InterPro" id="IPR005330">
    <property type="entry name" value="MHYT_dom"/>
</dbReference>
<name>A0A854QF89_CRYNE</name>
<feature type="region of interest" description="Disordered" evidence="1">
    <location>
        <begin position="808"/>
        <end position="831"/>
    </location>
</feature>
<feature type="transmembrane region" description="Helical" evidence="2">
    <location>
        <begin position="557"/>
        <end position="584"/>
    </location>
</feature>